<dbReference type="AlphaFoldDB" id="A0A814CLN1"/>
<evidence type="ECO:0000256" key="1">
    <source>
        <dbReference type="SAM" id="MobiDB-lite"/>
    </source>
</evidence>
<dbReference type="OrthoDB" id="10655368at2759"/>
<feature type="region of interest" description="Disordered" evidence="1">
    <location>
        <begin position="495"/>
        <end position="535"/>
    </location>
</feature>
<keyword evidence="2" id="KW-0472">Membrane</keyword>
<feature type="transmembrane region" description="Helical" evidence="2">
    <location>
        <begin position="464"/>
        <end position="489"/>
    </location>
</feature>
<evidence type="ECO:0000256" key="2">
    <source>
        <dbReference type="SAM" id="Phobius"/>
    </source>
</evidence>
<evidence type="ECO:0000313" key="4">
    <source>
        <dbReference type="Proteomes" id="UP000663879"/>
    </source>
</evidence>
<feature type="non-terminal residue" evidence="3">
    <location>
        <position position="1"/>
    </location>
</feature>
<keyword evidence="4" id="KW-1185">Reference proteome</keyword>
<feature type="compositionally biased region" description="Acidic residues" evidence="1">
    <location>
        <begin position="523"/>
        <end position="535"/>
    </location>
</feature>
<protein>
    <submittedName>
        <fullName evidence="3">Uncharacterized protein</fullName>
    </submittedName>
</protein>
<comment type="caution">
    <text evidence="3">The sequence shown here is derived from an EMBL/GenBank/DDBJ whole genome shotgun (WGS) entry which is preliminary data.</text>
</comment>
<sequence length="535" mass="58732">FVVEFVRLSQGTKYGFFGFDHVEINDLNSGPQTTNITPEASIKSTVVTKDSTITIHSTGSSTTVRTISSTTSVTTSTEIQTVTTTTNSTTTTTTVPTTTTTSIPTTTTVPTTTTTSIPTTTTVPTTTTTSTTTTISSITPTVSETTTISVTSTTLSTVSTLTTVTSSTPTVPTSATTKTIITSTTTTVPATNTNFKTSFSTLLSSSTSFSSIFPSSSSTSETSTKNPTFNYISCSFDNYKCPFSLNKNNSDFTYLATNFSIPKTNFTITSWNSFNLPTQNKNKRCIIPFIFQSLEYNYCANIDKKFQCFVGNSTNGPVYDECKNELFLIANAPKSGEVFNSIGKFTLKVDNTGKYNVNFSTIMYCADLNCSKALDYIKLTARFETKSRLDRDIKIAEILLDSKNENKWREHSYLLNIKDKDEQNFKIIVEIGRKEQNKAINYMGFDGLTLSKSENQDDDSGTNIWAILGGVGGSLIVIILIVIIINMSARSKSDKMSKENDYIDDNFNSIQMEPKSSPRDDFKDAEEEIDNELKL</sequence>
<proteinExistence type="predicted"/>
<keyword evidence="2" id="KW-0812">Transmembrane</keyword>
<keyword evidence="2" id="KW-1133">Transmembrane helix</keyword>
<name>A0A814CLN1_9BILA</name>
<feature type="region of interest" description="Disordered" evidence="1">
    <location>
        <begin position="88"/>
        <end position="133"/>
    </location>
</feature>
<reference evidence="3" key="1">
    <citation type="submission" date="2021-02" db="EMBL/GenBank/DDBJ databases">
        <authorList>
            <person name="Nowell W R."/>
        </authorList>
    </citation>
    <scope>NUCLEOTIDE SEQUENCE</scope>
    <source>
        <strain evidence="3">Ploen Becks lab</strain>
    </source>
</reference>
<dbReference type="EMBL" id="CAJNOC010002595">
    <property type="protein sequence ID" value="CAF0941900.1"/>
    <property type="molecule type" value="Genomic_DNA"/>
</dbReference>
<dbReference type="Proteomes" id="UP000663879">
    <property type="component" value="Unassembled WGS sequence"/>
</dbReference>
<organism evidence="3 4">
    <name type="scientific">Brachionus calyciflorus</name>
    <dbReference type="NCBI Taxonomy" id="104777"/>
    <lineage>
        <taxon>Eukaryota</taxon>
        <taxon>Metazoa</taxon>
        <taxon>Spiralia</taxon>
        <taxon>Gnathifera</taxon>
        <taxon>Rotifera</taxon>
        <taxon>Eurotatoria</taxon>
        <taxon>Monogononta</taxon>
        <taxon>Pseudotrocha</taxon>
        <taxon>Ploima</taxon>
        <taxon>Brachionidae</taxon>
        <taxon>Brachionus</taxon>
    </lineage>
</organism>
<gene>
    <name evidence="3" type="ORF">OXX778_LOCUS13473</name>
</gene>
<evidence type="ECO:0000313" key="3">
    <source>
        <dbReference type="EMBL" id="CAF0941900.1"/>
    </source>
</evidence>
<accession>A0A814CLN1</accession>